<keyword evidence="5 6" id="KW-0472">Membrane</keyword>
<evidence type="ECO:0000256" key="3">
    <source>
        <dbReference type="ARBA" id="ARBA00022692"/>
    </source>
</evidence>
<comment type="subcellular location">
    <subcellularLocation>
        <location evidence="1">Membrane</location>
        <topology evidence="1">Multi-pass membrane protein</topology>
    </subcellularLocation>
</comment>
<dbReference type="GO" id="GO:0022857">
    <property type="term" value="F:transmembrane transporter activity"/>
    <property type="evidence" value="ECO:0007669"/>
    <property type="project" value="UniProtKB-ARBA"/>
</dbReference>
<dbReference type="GO" id="GO:0016020">
    <property type="term" value="C:membrane"/>
    <property type="evidence" value="ECO:0007669"/>
    <property type="project" value="UniProtKB-SubCell"/>
</dbReference>
<proteinExistence type="predicted"/>
<dbReference type="STRING" id="675120.N1PW41"/>
<evidence type="ECO:0000256" key="1">
    <source>
        <dbReference type="ARBA" id="ARBA00004141"/>
    </source>
</evidence>
<dbReference type="OrthoDB" id="4476201at2759"/>
<evidence type="ECO:0000256" key="5">
    <source>
        <dbReference type="ARBA" id="ARBA00023136"/>
    </source>
</evidence>
<name>N1PW41_DOTSN</name>
<evidence type="ECO:0000256" key="6">
    <source>
        <dbReference type="SAM" id="Phobius"/>
    </source>
</evidence>
<keyword evidence="3 6" id="KW-0812">Transmembrane</keyword>
<evidence type="ECO:0000313" key="7">
    <source>
        <dbReference type="EMBL" id="EME47158.1"/>
    </source>
</evidence>
<reference evidence="8" key="1">
    <citation type="journal article" date="2012" name="PLoS Genet.">
        <title>The genomes of the fungal plant pathogens Cladosporium fulvum and Dothistroma septosporum reveal adaptation to different hosts and lifestyles but also signatures of common ancestry.</title>
        <authorList>
            <person name="de Wit P.J.G.M."/>
            <person name="van der Burgt A."/>
            <person name="Oekmen B."/>
            <person name="Stergiopoulos I."/>
            <person name="Abd-Elsalam K.A."/>
            <person name="Aerts A.L."/>
            <person name="Bahkali A.H."/>
            <person name="Beenen H.G."/>
            <person name="Chettri P."/>
            <person name="Cox M.P."/>
            <person name="Datema E."/>
            <person name="de Vries R.P."/>
            <person name="Dhillon B."/>
            <person name="Ganley A.R."/>
            <person name="Griffiths S.A."/>
            <person name="Guo Y."/>
            <person name="Hamelin R.C."/>
            <person name="Henrissat B."/>
            <person name="Kabir M.S."/>
            <person name="Jashni M.K."/>
            <person name="Kema G."/>
            <person name="Klaubauf S."/>
            <person name="Lapidus A."/>
            <person name="Levasseur A."/>
            <person name="Lindquist E."/>
            <person name="Mehrabi R."/>
            <person name="Ohm R.A."/>
            <person name="Owen T.J."/>
            <person name="Salamov A."/>
            <person name="Schwelm A."/>
            <person name="Schijlen E."/>
            <person name="Sun H."/>
            <person name="van den Burg H.A."/>
            <person name="van Ham R.C.H.J."/>
            <person name="Zhang S."/>
            <person name="Goodwin S.B."/>
            <person name="Grigoriev I.V."/>
            <person name="Collemare J."/>
            <person name="Bradshaw R.E."/>
        </authorList>
    </citation>
    <scope>NUCLEOTIDE SEQUENCE [LARGE SCALE GENOMIC DNA]</scope>
    <source>
        <strain evidence="8">NZE10 / CBS 128990</strain>
    </source>
</reference>
<sequence length="202" mass="21701">MWLCARRQTTTAQEAERASVTSSDFMEDTNSHDCHGRALARFFGAQQDERLLRAVTLGRRSELRLESHTLGLTECHCSLVGIAITVSYILLVLLFCAVNEVTTSSRQLHNFARDGGLAFARSVSKLAPRDSIPMNEVSSTLILTIVLSQILVGSSLASDVIVSFGAASDIGATSSPLAASLTGKRQAISRLQRGSLLAASDY</sequence>
<dbReference type="AlphaFoldDB" id="N1PW41"/>
<reference evidence="7 8" key="2">
    <citation type="journal article" date="2012" name="PLoS Pathog.">
        <title>Diverse lifestyles and strategies of plant pathogenesis encoded in the genomes of eighteen Dothideomycetes fungi.</title>
        <authorList>
            <person name="Ohm R.A."/>
            <person name="Feau N."/>
            <person name="Henrissat B."/>
            <person name="Schoch C.L."/>
            <person name="Horwitz B.A."/>
            <person name="Barry K.W."/>
            <person name="Condon B.J."/>
            <person name="Copeland A.C."/>
            <person name="Dhillon B."/>
            <person name="Glaser F."/>
            <person name="Hesse C.N."/>
            <person name="Kosti I."/>
            <person name="LaButti K."/>
            <person name="Lindquist E.A."/>
            <person name="Lucas S."/>
            <person name="Salamov A.A."/>
            <person name="Bradshaw R.E."/>
            <person name="Ciuffetti L."/>
            <person name="Hamelin R.C."/>
            <person name="Kema G.H.J."/>
            <person name="Lawrence C."/>
            <person name="Scott J.A."/>
            <person name="Spatafora J.W."/>
            <person name="Turgeon B.G."/>
            <person name="de Wit P.J.G.M."/>
            <person name="Zhong S."/>
            <person name="Goodwin S.B."/>
            <person name="Grigoriev I.V."/>
        </authorList>
    </citation>
    <scope>NUCLEOTIDE SEQUENCE [LARGE SCALE GENOMIC DNA]</scope>
    <source>
        <strain evidence="8">NZE10 / CBS 128990</strain>
    </source>
</reference>
<gene>
    <name evidence="7" type="ORF">DOTSEDRAFT_69201</name>
</gene>
<keyword evidence="4 6" id="KW-1133">Transmembrane helix</keyword>
<accession>N1PW41</accession>
<evidence type="ECO:0000313" key="8">
    <source>
        <dbReference type="Proteomes" id="UP000016933"/>
    </source>
</evidence>
<evidence type="ECO:0000256" key="2">
    <source>
        <dbReference type="ARBA" id="ARBA00022448"/>
    </source>
</evidence>
<dbReference type="EMBL" id="KB446536">
    <property type="protein sequence ID" value="EME47158.1"/>
    <property type="molecule type" value="Genomic_DNA"/>
</dbReference>
<protein>
    <submittedName>
        <fullName evidence="7">Uncharacterized protein</fullName>
    </submittedName>
</protein>
<organism evidence="7 8">
    <name type="scientific">Dothistroma septosporum (strain NZE10 / CBS 128990)</name>
    <name type="common">Red band needle blight fungus</name>
    <name type="synonym">Mycosphaerella pini</name>
    <dbReference type="NCBI Taxonomy" id="675120"/>
    <lineage>
        <taxon>Eukaryota</taxon>
        <taxon>Fungi</taxon>
        <taxon>Dikarya</taxon>
        <taxon>Ascomycota</taxon>
        <taxon>Pezizomycotina</taxon>
        <taxon>Dothideomycetes</taxon>
        <taxon>Dothideomycetidae</taxon>
        <taxon>Mycosphaerellales</taxon>
        <taxon>Mycosphaerellaceae</taxon>
        <taxon>Dothistroma</taxon>
    </lineage>
</organism>
<dbReference type="HOGENOM" id="CLU_1354585_0_0_1"/>
<dbReference type="PANTHER" id="PTHR45649">
    <property type="entry name" value="AMINO-ACID PERMEASE BAT1"/>
    <property type="match status" value="1"/>
</dbReference>
<evidence type="ECO:0000256" key="4">
    <source>
        <dbReference type="ARBA" id="ARBA00022989"/>
    </source>
</evidence>
<keyword evidence="8" id="KW-1185">Reference proteome</keyword>
<dbReference type="Proteomes" id="UP000016933">
    <property type="component" value="Unassembled WGS sequence"/>
</dbReference>
<dbReference type="PANTHER" id="PTHR45649:SF14">
    <property type="entry name" value="GABA PERMEASE"/>
    <property type="match status" value="1"/>
</dbReference>
<feature type="transmembrane region" description="Helical" evidence="6">
    <location>
        <begin position="79"/>
        <end position="98"/>
    </location>
</feature>
<keyword evidence="2" id="KW-0813">Transport</keyword>